<gene>
    <name evidence="2" type="ORF">ICN82_08580</name>
</gene>
<dbReference type="EMBL" id="JACVXA010000020">
    <property type="protein sequence ID" value="MBE3638251.1"/>
    <property type="molecule type" value="Genomic_DNA"/>
</dbReference>
<sequence length="169" mass="18005">MLRVLTAGIAVALCLSGCGGSSVQRVPGAPHLRASDLDEVQMNMLESVNDMRRLAGVAPVALSPELSRAAAAQAADISAQKRAWAWGSDWSSPYARIARAGYPGQLVAELYSQSFDTELETLTAWLQDEAWAESIRDPAATDLGFAFHQDASGMIWWVLTLGSRGGAAQ</sequence>
<evidence type="ECO:0000259" key="1">
    <source>
        <dbReference type="Pfam" id="PF00188"/>
    </source>
</evidence>
<dbReference type="InterPro" id="IPR035940">
    <property type="entry name" value="CAP_sf"/>
</dbReference>
<name>A0A8J7CK31_9RHOB</name>
<evidence type="ECO:0000313" key="2">
    <source>
        <dbReference type="EMBL" id="MBE3638251.1"/>
    </source>
</evidence>
<dbReference type="Proteomes" id="UP000609121">
    <property type="component" value="Unassembled WGS sequence"/>
</dbReference>
<evidence type="ECO:0000313" key="3">
    <source>
        <dbReference type="Proteomes" id="UP000609121"/>
    </source>
</evidence>
<dbReference type="AlphaFoldDB" id="A0A8J7CK31"/>
<dbReference type="CDD" id="cd05379">
    <property type="entry name" value="CAP_bacterial"/>
    <property type="match status" value="1"/>
</dbReference>
<accession>A0A8J7CK31</accession>
<feature type="domain" description="SCP" evidence="1">
    <location>
        <begin position="45"/>
        <end position="159"/>
    </location>
</feature>
<proteinExistence type="predicted"/>
<keyword evidence="3" id="KW-1185">Reference proteome</keyword>
<dbReference type="RefSeq" id="WP_193181692.1">
    <property type="nucleotide sequence ID" value="NZ_JACVXA010000020.1"/>
</dbReference>
<dbReference type="InterPro" id="IPR014044">
    <property type="entry name" value="CAP_dom"/>
</dbReference>
<dbReference type="PANTHER" id="PTHR31157">
    <property type="entry name" value="SCP DOMAIN-CONTAINING PROTEIN"/>
    <property type="match status" value="1"/>
</dbReference>
<comment type="caution">
    <text evidence="2">The sequence shown here is derived from an EMBL/GenBank/DDBJ whole genome shotgun (WGS) entry which is preliminary data.</text>
</comment>
<reference evidence="2" key="1">
    <citation type="submission" date="2020-09" db="EMBL/GenBank/DDBJ databases">
        <title>A novel bacterium of genus Mangrovicoccus, isolated from South China Sea.</title>
        <authorList>
            <person name="Huang H."/>
            <person name="Mo K."/>
            <person name="Hu Y."/>
        </authorList>
    </citation>
    <scope>NUCLEOTIDE SEQUENCE</scope>
    <source>
        <strain evidence="2">HB182678</strain>
    </source>
</reference>
<dbReference type="PANTHER" id="PTHR31157:SF1">
    <property type="entry name" value="SCP DOMAIN-CONTAINING PROTEIN"/>
    <property type="match status" value="1"/>
</dbReference>
<dbReference type="Pfam" id="PF00188">
    <property type="entry name" value="CAP"/>
    <property type="match status" value="1"/>
</dbReference>
<dbReference type="SUPFAM" id="SSF55797">
    <property type="entry name" value="PR-1-like"/>
    <property type="match status" value="1"/>
</dbReference>
<dbReference type="Gene3D" id="3.40.33.10">
    <property type="entry name" value="CAP"/>
    <property type="match status" value="1"/>
</dbReference>
<organism evidence="2 3">
    <name type="scientific">Mangrovicoccus algicola</name>
    <dbReference type="NCBI Taxonomy" id="2771008"/>
    <lineage>
        <taxon>Bacteria</taxon>
        <taxon>Pseudomonadati</taxon>
        <taxon>Pseudomonadota</taxon>
        <taxon>Alphaproteobacteria</taxon>
        <taxon>Rhodobacterales</taxon>
        <taxon>Paracoccaceae</taxon>
        <taxon>Mangrovicoccus</taxon>
    </lineage>
</organism>
<protein>
    <submittedName>
        <fullName evidence="2">CAP domain-containing protein</fullName>
    </submittedName>
</protein>